<organism evidence="6">
    <name type="scientific">hydrothermal vent metagenome</name>
    <dbReference type="NCBI Taxonomy" id="652676"/>
    <lineage>
        <taxon>unclassified sequences</taxon>
        <taxon>metagenomes</taxon>
        <taxon>ecological metagenomes</taxon>
    </lineage>
</organism>
<dbReference type="GO" id="GO:0006457">
    <property type="term" value="P:protein folding"/>
    <property type="evidence" value="ECO:0007669"/>
    <property type="project" value="InterPro"/>
</dbReference>
<evidence type="ECO:0000256" key="5">
    <source>
        <dbReference type="SAM" id="Phobius"/>
    </source>
</evidence>
<protein>
    <submittedName>
        <fullName evidence="6">Periplasmic thiol:disulfide oxidoreductase DsbB, required for DsbA reoxidation</fullName>
    </submittedName>
</protein>
<dbReference type="AlphaFoldDB" id="A0A3B0SGT2"/>
<gene>
    <name evidence="6" type="ORF">MNBD_ALPHA06-2288</name>
</gene>
<dbReference type="SUPFAM" id="SSF158442">
    <property type="entry name" value="DsbB-like"/>
    <property type="match status" value="1"/>
</dbReference>
<dbReference type="InterPro" id="IPR023380">
    <property type="entry name" value="DsbB-like_sf"/>
</dbReference>
<keyword evidence="3 5" id="KW-1133">Transmembrane helix</keyword>
<dbReference type="PIRSF" id="PIRSF033913">
    <property type="entry name" value="S-S_format_DsbB"/>
    <property type="match status" value="1"/>
</dbReference>
<feature type="transmembrane region" description="Helical" evidence="5">
    <location>
        <begin position="76"/>
        <end position="95"/>
    </location>
</feature>
<dbReference type="GO" id="GO:0016020">
    <property type="term" value="C:membrane"/>
    <property type="evidence" value="ECO:0007669"/>
    <property type="project" value="UniProtKB-SubCell"/>
</dbReference>
<keyword evidence="2 5" id="KW-0812">Transmembrane</keyword>
<evidence type="ECO:0000256" key="3">
    <source>
        <dbReference type="ARBA" id="ARBA00022989"/>
    </source>
</evidence>
<dbReference type="GO" id="GO:0015035">
    <property type="term" value="F:protein-disulfide reductase activity"/>
    <property type="evidence" value="ECO:0007669"/>
    <property type="project" value="InterPro"/>
</dbReference>
<proteinExistence type="predicted"/>
<evidence type="ECO:0000256" key="2">
    <source>
        <dbReference type="ARBA" id="ARBA00022692"/>
    </source>
</evidence>
<feature type="transmembrane region" description="Helical" evidence="5">
    <location>
        <begin position="48"/>
        <end position="64"/>
    </location>
</feature>
<name>A0A3B0SGT2_9ZZZZ</name>
<sequence>MILQHPLITRHWPLLAALISAAMLATAHGFEHFAHLAPCELCYRQREVYWLALVLGLVVMLVQYKKPASRMMQGGLALLGLVFLTGALVAGYHAGVEWKFWPGPSSCTGSLAELANMGADLLNDLSQPSDAPKCDQIPWAMFGLSMAGWNALISLVLAAISFQLALSRPKQQVTL</sequence>
<dbReference type="Pfam" id="PF02600">
    <property type="entry name" value="DsbB"/>
    <property type="match status" value="1"/>
</dbReference>
<evidence type="ECO:0000313" key="6">
    <source>
        <dbReference type="EMBL" id="VAV94155.1"/>
    </source>
</evidence>
<keyword evidence="4 5" id="KW-0472">Membrane</keyword>
<feature type="transmembrane region" description="Helical" evidence="5">
    <location>
        <begin position="147"/>
        <end position="166"/>
    </location>
</feature>
<evidence type="ECO:0000256" key="1">
    <source>
        <dbReference type="ARBA" id="ARBA00004141"/>
    </source>
</evidence>
<dbReference type="EMBL" id="UOEE01000178">
    <property type="protein sequence ID" value="VAV94155.1"/>
    <property type="molecule type" value="Genomic_DNA"/>
</dbReference>
<accession>A0A3B0SGT2</accession>
<evidence type="ECO:0000256" key="4">
    <source>
        <dbReference type="ARBA" id="ARBA00023136"/>
    </source>
</evidence>
<dbReference type="InterPro" id="IPR003752">
    <property type="entry name" value="DiS_bond_form_DsbB/BdbC"/>
</dbReference>
<dbReference type="InterPro" id="IPR024199">
    <property type="entry name" value="Uncharacterised_DsbB"/>
</dbReference>
<dbReference type="Gene3D" id="1.20.1550.10">
    <property type="entry name" value="DsbB-like"/>
    <property type="match status" value="1"/>
</dbReference>
<reference evidence="6" key="1">
    <citation type="submission" date="2018-06" db="EMBL/GenBank/DDBJ databases">
        <authorList>
            <person name="Zhirakovskaya E."/>
        </authorList>
    </citation>
    <scope>NUCLEOTIDE SEQUENCE</scope>
</reference>
<comment type="subcellular location">
    <subcellularLocation>
        <location evidence="1">Membrane</location>
        <topology evidence="1">Multi-pass membrane protein</topology>
    </subcellularLocation>
</comment>